<dbReference type="AlphaFoldDB" id="A0A261ESH6"/>
<protein>
    <submittedName>
        <fullName evidence="1">Uncharacterized protein</fullName>
    </submittedName>
</protein>
<evidence type="ECO:0000313" key="1">
    <source>
        <dbReference type="EMBL" id="OZG49820.1"/>
    </source>
</evidence>
<proteinExistence type="predicted"/>
<dbReference type="EMBL" id="MWWS01000004">
    <property type="protein sequence ID" value="OZG49820.1"/>
    <property type="molecule type" value="Genomic_DNA"/>
</dbReference>
<name>A0A261ESH6_9BIFI</name>
<dbReference type="Proteomes" id="UP000216004">
    <property type="component" value="Unassembled WGS sequence"/>
</dbReference>
<sequence>MALRSLTQHYVIDPAKVSEIDLDESRRKTQEFMSGFVSHYIGDDEELRREAGFTANKK</sequence>
<evidence type="ECO:0000313" key="2">
    <source>
        <dbReference type="Proteomes" id="UP000216004"/>
    </source>
</evidence>
<organism evidence="1 2">
    <name type="scientific">Bombiscardovia coagulans</name>
    <dbReference type="NCBI Taxonomy" id="686666"/>
    <lineage>
        <taxon>Bacteria</taxon>
        <taxon>Bacillati</taxon>
        <taxon>Actinomycetota</taxon>
        <taxon>Actinomycetes</taxon>
        <taxon>Bifidobacteriales</taxon>
        <taxon>Bifidobacteriaceae</taxon>
        <taxon>Bombiscardovia</taxon>
    </lineage>
</organism>
<accession>A0A261ESH6</accession>
<keyword evidence="2" id="KW-1185">Reference proteome</keyword>
<gene>
    <name evidence="1" type="ORF">BOCO_0337</name>
</gene>
<reference evidence="1 2" key="1">
    <citation type="journal article" date="2017" name="BMC Genomics">
        <title>Comparative genomic and phylogenomic analyses of the Bifidobacteriaceae family.</title>
        <authorList>
            <person name="Lugli G.A."/>
            <person name="Milani C."/>
            <person name="Turroni F."/>
            <person name="Duranti S."/>
            <person name="Mancabelli L."/>
            <person name="Mangifesta M."/>
            <person name="Ferrario C."/>
            <person name="Modesto M."/>
            <person name="Mattarelli P."/>
            <person name="Jiri K."/>
            <person name="van Sinderen D."/>
            <person name="Ventura M."/>
        </authorList>
    </citation>
    <scope>NUCLEOTIDE SEQUENCE [LARGE SCALE GENOMIC DNA]</scope>
    <source>
        <strain evidence="1 2">DSM 22924</strain>
    </source>
</reference>
<comment type="caution">
    <text evidence="1">The sequence shown here is derived from an EMBL/GenBank/DDBJ whole genome shotgun (WGS) entry which is preliminary data.</text>
</comment>